<dbReference type="EMBL" id="UFSO01000002">
    <property type="protein sequence ID" value="SSY70248.1"/>
    <property type="molecule type" value="Genomic_DNA"/>
</dbReference>
<dbReference type="AlphaFoldDB" id="A0A376BKS9"/>
<dbReference type="STRING" id="1120980.GCA_000745955_01582"/>
<organism evidence="1 2">
    <name type="scientific">Alysiella crassa</name>
    <dbReference type="NCBI Taxonomy" id="153491"/>
    <lineage>
        <taxon>Bacteria</taxon>
        <taxon>Pseudomonadati</taxon>
        <taxon>Pseudomonadota</taxon>
        <taxon>Betaproteobacteria</taxon>
        <taxon>Neisseriales</taxon>
        <taxon>Neisseriaceae</taxon>
        <taxon>Alysiella</taxon>
    </lineage>
</organism>
<evidence type="ECO:0008006" key="3">
    <source>
        <dbReference type="Google" id="ProtNLM"/>
    </source>
</evidence>
<dbReference type="RefSeq" id="WP_051968528.1">
    <property type="nucleotide sequence ID" value="NZ_UFSO01000002.1"/>
</dbReference>
<name>A0A376BKS9_9NEIS</name>
<dbReference type="Proteomes" id="UP000254209">
    <property type="component" value="Unassembled WGS sequence"/>
</dbReference>
<protein>
    <recommendedName>
        <fullName evidence="3">DUF5071 domain-containing protein</fullName>
    </recommendedName>
</protein>
<keyword evidence="2" id="KW-1185">Reference proteome</keyword>
<evidence type="ECO:0000313" key="1">
    <source>
        <dbReference type="EMBL" id="SSY70248.1"/>
    </source>
</evidence>
<dbReference type="OrthoDB" id="8613289at2"/>
<proteinExistence type="predicted"/>
<sequence>MIELKLLDLAEQQDPIAYDEIINKIQNIELKKDLSTLIYALSYYPSEPIFEWIIDWILSGSWEVAHQACLLLDNIDELSGQRVNCAWDKIQAALKSTELEDWRRNLIENEVLVCFE</sequence>
<accession>A0A376BKS9</accession>
<gene>
    <name evidence="1" type="ORF">NCTC10283_00331</name>
</gene>
<evidence type="ECO:0000313" key="2">
    <source>
        <dbReference type="Proteomes" id="UP000254209"/>
    </source>
</evidence>
<reference evidence="1 2" key="1">
    <citation type="submission" date="2018-06" db="EMBL/GenBank/DDBJ databases">
        <authorList>
            <consortium name="Pathogen Informatics"/>
            <person name="Doyle S."/>
        </authorList>
    </citation>
    <scope>NUCLEOTIDE SEQUENCE [LARGE SCALE GENOMIC DNA]</scope>
    <source>
        <strain evidence="1 2">NCTC10283</strain>
    </source>
</reference>